<gene>
    <name evidence="1" type="ORF">A4X13_0g7716</name>
</gene>
<accession>A0A8T8SJ46</accession>
<keyword evidence="2" id="KW-1185">Reference proteome</keyword>
<reference evidence="1" key="1">
    <citation type="submission" date="2016-04" db="EMBL/GenBank/DDBJ databases">
        <authorList>
            <person name="Nguyen H.D."/>
            <person name="Samba Siva P."/>
            <person name="Cullis J."/>
            <person name="Levesque C.A."/>
            <person name="Hambleton S."/>
        </authorList>
    </citation>
    <scope>NUCLEOTIDE SEQUENCE</scope>
    <source>
        <strain evidence="1">DAOMC 236416</strain>
    </source>
</reference>
<reference evidence="1" key="2">
    <citation type="journal article" date="2019" name="IMA Fungus">
        <title>Genome sequencing and comparison of five Tilletia species to identify candidate genes for the detection of regulated species infecting wheat.</title>
        <authorList>
            <person name="Nguyen H.D.T."/>
            <person name="Sultana T."/>
            <person name="Kesanakurti P."/>
            <person name="Hambleton S."/>
        </authorList>
    </citation>
    <scope>NUCLEOTIDE SEQUENCE</scope>
    <source>
        <strain evidence="1">DAOMC 236416</strain>
    </source>
</reference>
<evidence type="ECO:0000313" key="2">
    <source>
        <dbReference type="Proteomes" id="UP000077521"/>
    </source>
</evidence>
<evidence type="ECO:0000313" key="1">
    <source>
        <dbReference type="EMBL" id="KAE8240585.1"/>
    </source>
</evidence>
<dbReference type="Proteomes" id="UP000077521">
    <property type="component" value="Unassembled WGS sequence"/>
</dbReference>
<organism evidence="1 2">
    <name type="scientific">Tilletia indica</name>
    <dbReference type="NCBI Taxonomy" id="43049"/>
    <lineage>
        <taxon>Eukaryota</taxon>
        <taxon>Fungi</taxon>
        <taxon>Dikarya</taxon>
        <taxon>Basidiomycota</taxon>
        <taxon>Ustilaginomycotina</taxon>
        <taxon>Exobasidiomycetes</taxon>
        <taxon>Tilletiales</taxon>
        <taxon>Tilletiaceae</taxon>
        <taxon>Tilletia</taxon>
    </lineage>
</organism>
<proteinExistence type="predicted"/>
<protein>
    <submittedName>
        <fullName evidence="1">Uncharacterized protein</fullName>
    </submittedName>
</protein>
<dbReference type="AlphaFoldDB" id="A0A8T8SJ46"/>
<dbReference type="EMBL" id="LWDF02001044">
    <property type="protein sequence ID" value="KAE8240585.1"/>
    <property type="molecule type" value="Genomic_DNA"/>
</dbReference>
<sequence>MPISDVSVTSSLADYPNSVGQAIDGCRWLSMFAASIPFQLPVSPVASSSYNHSPSLPSSSKLSALTRTQMCLSFSSGELRVTPPALLAAASNATIPIGWSAAYSYHRRLMLAKILDPRPRSHDSTNERCVFPLLTRTYASSSARAAAAKGQQEQQHQHLDNSVHFAYHIDELRSLRYPPPTLVLGLAAR</sequence>
<name>A0A8T8SJ46_9BASI</name>
<comment type="caution">
    <text evidence="1">The sequence shown here is derived from an EMBL/GenBank/DDBJ whole genome shotgun (WGS) entry which is preliminary data.</text>
</comment>